<keyword evidence="2 8" id="KW-0812">Transmembrane</keyword>
<dbReference type="PROSITE" id="PS51846">
    <property type="entry name" value="CNNM"/>
    <property type="match status" value="1"/>
</dbReference>
<dbReference type="InterPro" id="IPR000644">
    <property type="entry name" value="CBS_dom"/>
</dbReference>
<evidence type="ECO:0000313" key="13">
    <source>
        <dbReference type="Proteomes" id="UP000233535"/>
    </source>
</evidence>
<reference evidence="12 13" key="1">
    <citation type="journal article" date="2017" name="Front. Microbiol.">
        <title>Labilibaculum manganireducens gen. nov., sp. nov. and Labilibaculum filiforme sp. nov., Novel Bacteroidetes Isolated from Subsurface Sediments of the Baltic Sea.</title>
        <authorList>
            <person name="Vandieken V."/>
            <person name="Marshall I.P."/>
            <person name="Niemann H."/>
            <person name="Engelen B."/>
            <person name="Cypionka H."/>
        </authorList>
    </citation>
    <scope>NUCLEOTIDE SEQUENCE [LARGE SCALE GENOMIC DNA]</scope>
    <source>
        <strain evidence="12 13">59.16B</strain>
    </source>
</reference>
<dbReference type="EMBL" id="MVDD01000011">
    <property type="protein sequence ID" value="PKQ61828.1"/>
    <property type="molecule type" value="Genomic_DNA"/>
</dbReference>
<dbReference type="PROSITE" id="PS51371">
    <property type="entry name" value="CBS"/>
    <property type="match status" value="1"/>
</dbReference>
<evidence type="ECO:0000259" key="10">
    <source>
        <dbReference type="PROSITE" id="PS51371"/>
    </source>
</evidence>
<evidence type="ECO:0000256" key="3">
    <source>
        <dbReference type="ARBA" id="ARBA00022737"/>
    </source>
</evidence>
<dbReference type="Pfam" id="PF00571">
    <property type="entry name" value="CBS"/>
    <property type="match status" value="1"/>
</dbReference>
<dbReference type="Pfam" id="PF01595">
    <property type="entry name" value="CNNM"/>
    <property type="match status" value="1"/>
</dbReference>
<evidence type="ECO:0000256" key="4">
    <source>
        <dbReference type="ARBA" id="ARBA00022989"/>
    </source>
</evidence>
<evidence type="ECO:0000256" key="9">
    <source>
        <dbReference type="SAM" id="Phobius"/>
    </source>
</evidence>
<evidence type="ECO:0000256" key="8">
    <source>
        <dbReference type="PROSITE-ProRule" id="PRU01193"/>
    </source>
</evidence>
<feature type="domain" description="CNNM transmembrane" evidence="11">
    <location>
        <begin position="1"/>
        <end position="179"/>
    </location>
</feature>
<keyword evidence="4 8" id="KW-1133">Transmembrane helix</keyword>
<dbReference type="PANTHER" id="PTHR22777">
    <property type="entry name" value="HEMOLYSIN-RELATED"/>
    <property type="match status" value="1"/>
</dbReference>
<keyword evidence="3" id="KW-0677">Repeat</keyword>
<evidence type="ECO:0000256" key="7">
    <source>
        <dbReference type="PROSITE-ProRule" id="PRU00703"/>
    </source>
</evidence>
<dbReference type="OrthoDB" id="9798188at2"/>
<proteinExistence type="predicted"/>
<dbReference type="Proteomes" id="UP000233535">
    <property type="component" value="Unassembled WGS sequence"/>
</dbReference>
<dbReference type="InterPro" id="IPR002550">
    <property type="entry name" value="CNNM"/>
</dbReference>
<comment type="subcellular location">
    <subcellularLocation>
        <location evidence="1">Membrane</location>
        <topology evidence="1">Multi-pass membrane protein</topology>
    </subcellularLocation>
</comment>
<dbReference type="Gene3D" id="3.10.580.10">
    <property type="entry name" value="CBS-domain"/>
    <property type="match status" value="1"/>
</dbReference>
<evidence type="ECO:0000259" key="11">
    <source>
        <dbReference type="PROSITE" id="PS51846"/>
    </source>
</evidence>
<evidence type="ECO:0000256" key="1">
    <source>
        <dbReference type="ARBA" id="ARBA00004141"/>
    </source>
</evidence>
<organism evidence="12 13">
    <name type="scientific">Labilibaculum filiforme</name>
    <dbReference type="NCBI Taxonomy" id="1940526"/>
    <lineage>
        <taxon>Bacteria</taxon>
        <taxon>Pseudomonadati</taxon>
        <taxon>Bacteroidota</taxon>
        <taxon>Bacteroidia</taxon>
        <taxon>Marinilabiliales</taxon>
        <taxon>Marinifilaceae</taxon>
        <taxon>Labilibaculum</taxon>
    </lineage>
</organism>
<feature type="transmembrane region" description="Helical" evidence="9">
    <location>
        <begin position="119"/>
        <end position="144"/>
    </location>
</feature>
<dbReference type="CDD" id="cd04590">
    <property type="entry name" value="CBS_pair_CorC_HlyC_assoc"/>
    <property type="match status" value="1"/>
</dbReference>
<sequence length="362" mass="40747">MTLLIIYLFLALFVSFLCSIMEAVLLSTPLSFLMVKHENGDNKAKSFIDLKTNIDKPLSAILSLNTVAHTVGAAGVGAQAVQLFGEASFGIVSAILTILILVITEIIPKTIGATYWRNLAMISSQIIQGMIIITYPLVILSAVLTKLISKNKQEQTTSREEIAALTNIGADEGIFTNKEHKIIQNLLRLKNVKATKIMTPRVVVAVADENLFLSEFLKNKDYLRFSRIPIYSGNDENITGYVFRQEVFEKLAEDQHNLQLKDVKRKIVTVPNTMVLFALWEKLLEKKEHIALIVDEYGGLDGIVSMEDIIETMLGLEIIDETDTIIDMQKYAKDRWQERQAKYNTIDKLNKQNEEKPPSKNT</sequence>
<dbReference type="PANTHER" id="PTHR22777:SF4">
    <property type="entry name" value="UPF0053 PROTEIN SLL1254"/>
    <property type="match status" value="1"/>
</dbReference>
<dbReference type="GO" id="GO:0005886">
    <property type="term" value="C:plasma membrane"/>
    <property type="evidence" value="ECO:0007669"/>
    <property type="project" value="TreeGrafter"/>
</dbReference>
<keyword evidence="13" id="KW-1185">Reference proteome</keyword>
<gene>
    <name evidence="12" type="ORF">BZG02_14475</name>
</gene>
<dbReference type="InterPro" id="IPR046342">
    <property type="entry name" value="CBS_dom_sf"/>
</dbReference>
<evidence type="ECO:0000256" key="6">
    <source>
        <dbReference type="ARBA" id="ARBA00023136"/>
    </source>
</evidence>
<dbReference type="RefSeq" id="WP_101262166.1">
    <property type="nucleotide sequence ID" value="NZ_MVDD01000011.1"/>
</dbReference>
<protein>
    <submittedName>
        <fullName evidence="12">Hemolysin</fullName>
    </submittedName>
</protein>
<keyword evidence="5 7" id="KW-0129">CBS domain</keyword>
<evidence type="ECO:0000313" key="12">
    <source>
        <dbReference type="EMBL" id="PKQ61828.1"/>
    </source>
</evidence>
<comment type="caution">
    <text evidence="12">The sequence shown here is derived from an EMBL/GenBank/DDBJ whole genome shotgun (WGS) entry which is preliminary data.</text>
</comment>
<dbReference type="InterPro" id="IPR044751">
    <property type="entry name" value="Ion_transp-like_CBS"/>
</dbReference>
<dbReference type="SUPFAM" id="SSF54631">
    <property type="entry name" value="CBS-domain pair"/>
    <property type="match status" value="1"/>
</dbReference>
<dbReference type="AlphaFoldDB" id="A0A2N3HUW4"/>
<evidence type="ECO:0000256" key="2">
    <source>
        <dbReference type="ARBA" id="ARBA00022692"/>
    </source>
</evidence>
<feature type="transmembrane region" description="Helical" evidence="9">
    <location>
        <begin position="87"/>
        <end position="107"/>
    </location>
</feature>
<evidence type="ECO:0000256" key="5">
    <source>
        <dbReference type="ARBA" id="ARBA00023122"/>
    </source>
</evidence>
<name>A0A2N3HUW4_9BACT</name>
<accession>A0A2N3HUW4</accession>
<keyword evidence="6 8" id="KW-0472">Membrane</keyword>
<feature type="domain" description="CBS" evidence="10">
    <location>
        <begin position="263"/>
        <end position="321"/>
    </location>
</feature>